<protein>
    <submittedName>
        <fullName evidence="1">Uncharacterized protein</fullName>
    </submittedName>
</protein>
<organism evidence="1">
    <name type="scientific">uncultured prokaryote</name>
    <dbReference type="NCBI Taxonomy" id="198431"/>
    <lineage>
        <taxon>unclassified sequences</taxon>
        <taxon>environmental samples</taxon>
    </lineage>
</organism>
<accession>A0A0H5Q6C2</accession>
<dbReference type="EMBL" id="LN854085">
    <property type="protein sequence ID" value="CRY97443.1"/>
    <property type="molecule type" value="Genomic_DNA"/>
</dbReference>
<reference evidence="1" key="2">
    <citation type="submission" date="2015-07" db="EMBL/GenBank/DDBJ databases">
        <title>Plasmids, circular viruses and viroids from rat gut.</title>
        <authorList>
            <person name="Jorgensen T.J."/>
            <person name="Hansen M.A."/>
            <person name="Xu Z."/>
            <person name="Tabak M.A."/>
            <person name="Sorensen S.J."/>
            <person name="Hansen L.H."/>
        </authorList>
    </citation>
    <scope>NUCLEOTIDE SEQUENCE</scope>
    <source>
        <strain evidence="1">RGFK1554</strain>
    </source>
</reference>
<dbReference type="AlphaFoldDB" id="A0A0H5Q6C2"/>
<sequence length="209" mass="21948">MSYQSCQPPSESPAVALRVKTSFTGYPGTPYYNSLIFDGTEVSVDPDLCDYVEAFWTQLLLGSAPTLAFEIDNGVEVFDPGTGEITSVVTGSGGDGVGAGIGEYLPPATQGLLRLSTGTYLSGRRVAGKVFIPGIVDGSGHNAPEVGFQSNTISALNALILATAESNPLMVWAHPQPVTETKPGRAGIIAQVNGGSVWDKWAVLRSRRD</sequence>
<reference evidence="1" key="1">
    <citation type="submission" date="2015-06" db="EMBL/GenBank/DDBJ databases">
        <authorList>
            <person name="Joergensen T."/>
        </authorList>
    </citation>
    <scope>NUCLEOTIDE SEQUENCE</scope>
    <source>
        <strain evidence="1">RGFK1554</strain>
    </source>
</reference>
<evidence type="ECO:0000313" key="1">
    <source>
        <dbReference type="EMBL" id="CRY97443.1"/>
    </source>
</evidence>
<proteinExistence type="predicted"/>
<name>A0A0H5Q6C2_9ZZZZ</name>